<dbReference type="Gene3D" id="3.60.10.10">
    <property type="entry name" value="Endonuclease/exonuclease/phosphatase"/>
    <property type="match status" value="1"/>
</dbReference>
<evidence type="ECO:0000313" key="1">
    <source>
        <dbReference type="EMBL" id="PRP78113.1"/>
    </source>
</evidence>
<reference evidence="1 2" key="1">
    <citation type="journal article" date="2018" name="Genome Biol. Evol.">
        <title>Multiple Roots of Fruiting Body Formation in Amoebozoa.</title>
        <authorList>
            <person name="Hillmann F."/>
            <person name="Forbes G."/>
            <person name="Novohradska S."/>
            <person name="Ferling I."/>
            <person name="Riege K."/>
            <person name="Groth M."/>
            <person name="Westermann M."/>
            <person name="Marz M."/>
            <person name="Spaller T."/>
            <person name="Winckler T."/>
            <person name="Schaap P."/>
            <person name="Glockner G."/>
        </authorList>
    </citation>
    <scope>NUCLEOTIDE SEQUENCE [LARGE SCALE GENOMIC DNA]</scope>
    <source>
        <strain evidence="1 2">Jena</strain>
    </source>
</reference>
<accession>A0A2P6N2D5</accession>
<dbReference type="AlphaFoldDB" id="A0A2P6N2D5"/>
<proteinExistence type="predicted"/>
<dbReference type="InParanoid" id="A0A2P6N2D5"/>
<evidence type="ECO:0008006" key="3">
    <source>
        <dbReference type="Google" id="ProtNLM"/>
    </source>
</evidence>
<gene>
    <name evidence="1" type="ORF">PROFUN_11625</name>
</gene>
<dbReference type="InterPro" id="IPR036691">
    <property type="entry name" value="Endo/exonu/phosph_ase_sf"/>
</dbReference>
<sequence>MQADEGLPHPQDRVTRPSYHRWNCVTTWSRNITLCFFAAALFTFLVRPKDERPKPSILQNHVQSTEFSVLTFNMRCQNKDGADVWAFSEVNDPRVNSIVKRQADVISLQGYPNNATHLFEKSFSRYQVLYDSSNGTLMMFKKKRFDLIQHSGSSNLTSSGNLTWLHLSDRQTMRPILFFHAKEAATADLNSTLTQIRKIGSSRLNAPYIMMGEFLVENNSTLMLERGVVDTLDESMQMAEPVGPWDTFVYNGTRSRRDYVYRKRDHQIYVREHITGVDPTLSEDITSWHHFVEVIFDWAVYEKK</sequence>
<dbReference type="EMBL" id="MDYQ01000240">
    <property type="protein sequence ID" value="PRP78113.1"/>
    <property type="molecule type" value="Genomic_DNA"/>
</dbReference>
<organism evidence="1 2">
    <name type="scientific">Planoprotostelium fungivorum</name>
    <dbReference type="NCBI Taxonomy" id="1890364"/>
    <lineage>
        <taxon>Eukaryota</taxon>
        <taxon>Amoebozoa</taxon>
        <taxon>Evosea</taxon>
        <taxon>Variosea</taxon>
        <taxon>Cavosteliida</taxon>
        <taxon>Cavosteliaceae</taxon>
        <taxon>Planoprotostelium</taxon>
    </lineage>
</organism>
<name>A0A2P6N2D5_9EUKA</name>
<dbReference type="SUPFAM" id="SSF56219">
    <property type="entry name" value="DNase I-like"/>
    <property type="match status" value="1"/>
</dbReference>
<dbReference type="Proteomes" id="UP000241769">
    <property type="component" value="Unassembled WGS sequence"/>
</dbReference>
<keyword evidence="2" id="KW-1185">Reference proteome</keyword>
<comment type="caution">
    <text evidence="1">The sequence shown here is derived from an EMBL/GenBank/DDBJ whole genome shotgun (WGS) entry which is preliminary data.</text>
</comment>
<evidence type="ECO:0000313" key="2">
    <source>
        <dbReference type="Proteomes" id="UP000241769"/>
    </source>
</evidence>
<protein>
    <recommendedName>
        <fullName evidence="3">Endonuclease/exonuclease/phosphatase domain-containing protein</fullName>
    </recommendedName>
</protein>